<dbReference type="InterPro" id="IPR019557">
    <property type="entry name" value="AminoTfrase-like_pln_mobile"/>
</dbReference>
<dbReference type="EMBL" id="OX451737">
    <property type="protein sequence ID" value="CAI8596558.1"/>
    <property type="molecule type" value="Genomic_DNA"/>
</dbReference>
<evidence type="ECO:0000313" key="4">
    <source>
        <dbReference type="Proteomes" id="UP001157006"/>
    </source>
</evidence>
<protein>
    <recommendedName>
        <fullName evidence="2">Aminotransferase-like plant mobile domain-containing protein</fullName>
    </recommendedName>
</protein>
<feature type="region of interest" description="Disordered" evidence="1">
    <location>
        <begin position="498"/>
        <end position="525"/>
    </location>
</feature>
<dbReference type="InterPro" id="IPR044824">
    <property type="entry name" value="MAIN-like"/>
</dbReference>
<reference evidence="3 4" key="1">
    <citation type="submission" date="2023-01" db="EMBL/GenBank/DDBJ databases">
        <authorList>
            <person name="Kreplak J."/>
        </authorList>
    </citation>
    <scope>NUCLEOTIDE SEQUENCE [LARGE SCALE GENOMIC DNA]</scope>
</reference>
<name>A0AAV0ZG99_VICFA</name>
<sequence>MEVRQDFMLSPAGDSEPTFRTAHFLKPIENSTHEFSLNPSSSSSVSEPNGCPLKINFNGWRYPQTKWVKWVDQLKPKYESVWRKAGIFEPIMSTKSRITKNQDLLYGVAEKWCCQTNTFVFPFGEATLTLEDVMVLGGYSILGEPVFTPLEDPEMREVEKKLQHIERQERIIKRMAPSTSVWMNIFINKGSEIEHEAFLVTWLSIFVFPHKYNLVKSCLFPIAIHLARGNPIALAPAVLASLYNDLTLFKEIIVGFKKCLLRGVELPLVLEVDVQSPFYLVQVWVWERFKNLQPQPNLIDNEHHVLSRWHMVRALKIDNVRFALESAIDDFLWRPYVRYADKCGMFYPNDEILVPFMEVLDKKMLSFVLCLRASELVGIECIEQYLPHRVAMQFGMDQDVPGYVSRFNETKELAWKNYTRTSSDTSLYFPSRFFEADVTTRYAKWWKKSILGLQGFNKNVVRRKRSARLLIFRPDHSALFPPPKLVDDDVPKVLKTMSSENSAEDGLKDEKNADAPSSLPPEHNTLTPLISAVEDCKTVSEDDKLQDGNSLKDGLESEKFDADADATSSLPQEHNTLIPLISVEVFKTVLEDGEFKDANESKEAGLSSERICEPETQGGSYSYLSDASIAKLEERISRLEKLHRELKMPRFLV</sequence>
<gene>
    <name evidence="3" type="ORF">VFH_II040680</name>
</gene>
<proteinExistence type="predicted"/>
<dbReference type="PANTHER" id="PTHR46033:SF67">
    <property type="entry name" value="AMINOTRANSFERASE-LIKE, PLANT MOBILE DOMAIN FAMILY PROTEIN"/>
    <property type="match status" value="1"/>
</dbReference>
<accession>A0AAV0ZG99</accession>
<dbReference type="PANTHER" id="PTHR46033">
    <property type="entry name" value="PROTEIN MAIN-LIKE 2"/>
    <property type="match status" value="1"/>
</dbReference>
<dbReference type="GO" id="GO:0010073">
    <property type="term" value="P:meristem maintenance"/>
    <property type="evidence" value="ECO:0007669"/>
    <property type="project" value="InterPro"/>
</dbReference>
<dbReference type="AlphaFoldDB" id="A0AAV0ZG99"/>
<organism evidence="3 4">
    <name type="scientific">Vicia faba</name>
    <name type="common">Broad bean</name>
    <name type="synonym">Faba vulgaris</name>
    <dbReference type="NCBI Taxonomy" id="3906"/>
    <lineage>
        <taxon>Eukaryota</taxon>
        <taxon>Viridiplantae</taxon>
        <taxon>Streptophyta</taxon>
        <taxon>Embryophyta</taxon>
        <taxon>Tracheophyta</taxon>
        <taxon>Spermatophyta</taxon>
        <taxon>Magnoliopsida</taxon>
        <taxon>eudicotyledons</taxon>
        <taxon>Gunneridae</taxon>
        <taxon>Pentapetalae</taxon>
        <taxon>rosids</taxon>
        <taxon>fabids</taxon>
        <taxon>Fabales</taxon>
        <taxon>Fabaceae</taxon>
        <taxon>Papilionoideae</taxon>
        <taxon>50 kb inversion clade</taxon>
        <taxon>NPAAA clade</taxon>
        <taxon>Hologalegina</taxon>
        <taxon>IRL clade</taxon>
        <taxon>Fabeae</taxon>
        <taxon>Vicia</taxon>
    </lineage>
</organism>
<evidence type="ECO:0000259" key="2">
    <source>
        <dbReference type="Pfam" id="PF10536"/>
    </source>
</evidence>
<feature type="domain" description="Aminotransferase-like plant mobile" evidence="2">
    <location>
        <begin position="86"/>
        <end position="447"/>
    </location>
</feature>
<evidence type="ECO:0000313" key="3">
    <source>
        <dbReference type="EMBL" id="CAI8596558.1"/>
    </source>
</evidence>
<dbReference type="Pfam" id="PF10536">
    <property type="entry name" value="PMD"/>
    <property type="match status" value="1"/>
</dbReference>
<evidence type="ECO:0000256" key="1">
    <source>
        <dbReference type="SAM" id="MobiDB-lite"/>
    </source>
</evidence>
<dbReference type="Proteomes" id="UP001157006">
    <property type="component" value="Chromosome 2"/>
</dbReference>
<keyword evidence="4" id="KW-1185">Reference proteome</keyword>